<dbReference type="Gene3D" id="2.30.60.10">
    <property type="entry name" value="Cyanovirin-N"/>
    <property type="match status" value="4"/>
</dbReference>
<feature type="domain" description="Cyanovirin-N" evidence="3">
    <location>
        <begin position="161"/>
        <end position="278"/>
    </location>
</feature>
<dbReference type="SUPFAM" id="SSF51322">
    <property type="entry name" value="Cyanovirin-N"/>
    <property type="match status" value="2"/>
</dbReference>
<feature type="signal peptide" evidence="2">
    <location>
        <begin position="1"/>
        <end position="27"/>
    </location>
</feature>
<dbReference type="RefSeq" id="WP_165373081.1">
    <property type="nucleotide sequence ID" value="NZ_CP012670.1"/>
</dbReference>
<evidence type="ECO:0000259" key="3">
    <source>
        <dbReference type="SMART" id="SM01111"/>
    </source>
</evidence>
<dbReference type="Proteomes" id="UP000295781">
    <property type="component" value="Chromosome"/>
</dbReference>
<evidence type="ECO:0000256" key="2">
    <source>
        <dbReference type="SAM" id="SignalP"/>
    </source>
</evidence>
<feature type="region of interest" description="Disordered" evidence="1">
    <location>
        <begin position="211"/>
        <end position="230"/>
    </location>
</feature>
<feature type="compositionally biased region" description="Basic and acidic residues" evidence="1">
    <location>
        <begin position="211"/>
        <end position="225"/>
    </location>
</feature>
<dbReference type="Pfam" id="PF08881">
    <property type="entry name" value="CVNH"/>
    <property type="match status" value="1"/>
</dbReference>
<sequence length="281" mass="32864">MKITLFALVLGALSLPTVLLSGELAQAQGRVPEGSYLRTCRNVRIDRGTLFATCADRRGRLHETYLQRYWLCRGDIENDNGMLRCADHRPGDRAPEGSYRRTCWNVRTDRGTLFATCEDRRGRHHETYLQQYWLCRGDIENDDGRLRCADQRPDDRTPEGSYRSTCRNIRTDRGTLYAECMDRGGRFRATHLEGFRTCRGDIENDNGMLRCAERRPDDRPDDRAPEGSYRSTCRNIRTDRDTLYAECMDRQGRHHETYLERYWLCRGDIENDDGRLRCSDR</sequence>
<name>A0A4P2PWT6_SORCE</name>
<dbReference type="SMART" id="SM01111">
    <property type="entry name" value="CVNH"/>
    <property type="match status" value="2"/>
</dbReference>
<evidence type="ECO:0000313" key="4">
    <source>
        <dbReference type="EMBL" id="AUX20968.1"/>
    </source>
</evidence>
<dbReference type="InterPro" id="IPR011058">
    <property type="entry name" value="Cyanovirin-N"/>
</dbReference>
<protein>
    <recommendedName>
        <fullName evidence="3">Cyanovirin-N domain-containing protein</fullName>
    </recommendedName>
</protein>
<organism evidence="4 5">
    <name type="scientific">Sorangium cellulosum</name>
    <name type="common">Polyangium cellulosum</name>
    <dbReference type="NCBI Taxonomy" id="56"/>
    <lineage>
        <taxon>Bacteria</taxon>
        <taxon>Pseudomonadati</taxon>
        <taxon>Myxococcota</taxon>
        <taxon>Polyangia</taxon>
        <taxon>Polyangiales</taxon>
        <taxon>Polyangiaceae</taxon>
        <taxon>Sorangium</taxon>
    </lineage>
</organism>
<dbReference type="AlphaFoldDB" id="A0A4P2PWT6"/>
<feature type="chain" id="PRO_5020248461" description="Cyanovirin-N domain-containing protein" evidence="2">
    <location>
        <begin position="28"/>
        <end position="281"/>
    </location>
</feature>
<dbReference type="EMBL" id="CP012670">
    <property type="protein sequence ID" value="AUX20968.1"/>
    <property type="molecule type" value="Genomic_DNA"/>
</dbReference>
<gene>
    <name evidence="4" type="ORF">SOCEGT47_014450</name>
</gene>
<accession>A0A4P2PWT6</accession>
<feature type="domain" description="Cyanovirin-N" evidence="3">
    <location>
        <begin position="35"/>
        <end position="148"/>
    </location>
</feature>
<proteinExistence type="predicted"/>
<evidence type="ECO:0000313" key="5">
    <source>
        <dbReference type="Proteomes" id="UP000295781"/>
    </source>
</evidence>
<reference evidence="4 5" key="1">
    <citation type="submission" date="2015-09" db="EMBL/GenBank/DDBJ databases">
        <title>Sorangium comparison.</title>
        <authorList>
            <person name="Zaburannyi N."/>
            <person name="Bunk B."/>
            <person name="Overmann J."/>
            <person name="Mueller R."/>
        </authorList>
    </citation>
    <scope>NUCLEOTIDE SEQUENCE [LARGE SCALE GENOMIC DNA]</scope>
    <source>
        <strain evidence="4 5">So ceGT47</strain>
    </source>
</reference>
<evidence type="ECO:0000256" key="1">
    <source>
        <dbReference type="SAM" id="MobiDB-lite"/>
    </source>
</evidence>
<keyword evidence="2" id="KW-0732">Signal</keyword>
<dbReference type="InterPro" id="IPR036673">
    <property type="entry name" value="Cyanovirin-N_sf"/>
</dbReference>